<reference evidence="16" key="1">
    <citation type="journal article" date="2020" name="Mitochondrial DNA Part B Resour">
        <title>The complete chloroplast genome sequence of Altingia yunnanensis.</title>
        <authorList>
            <person name="Qiu Q."/>
            <person name="Yang D."/>
            <person name="Xu L."/>
            <person name="Xu Y."/>
            <person name="Wang Y."/>
        </authorList>
    </citation>
    <scope>NUCLEOTIDE SEQUENCE</scope>
</reference>
<dbReference type="PANTHER" id="PTHR36082:SF2">
    <property type="entry name" value="PHOTOSYSTEM I REACTION CENTER SUBUNIT IX"/>
    <property type="match status" value="1"/>
</dbReference>
<dbReference type="SUPFAM" id="SSF81544">
    <property type="entry name" value="Subunit IX of photosystem I reaction centre, PsaJ"/>
    <property type="match status" value="1"/>
</dbReference>
<comment type="similarity">
    <text evidence="3 14">Belongs to the PsaJ family.</text>
</comment>
<keyword evidence="6 14" id="KW-0602">Photosynthesis</keyword>
<evidence type="ECO:0000256" key="12">
    <source>
        <dbReference type="ARBA" id="ARBA00023136"/>
    </source>
</evidence>
<evidence type="ECO:0000256" key="8">
    <source>
        <dbReference type="ARBA" id="ARBA00022692"/>
    </source>
</evidence>
<comment type="subcellular location">
    <subcellularLocation>
        <location evidence="2 14">Plastid</location>
        <location evidence="2 14">Chloroplast thylakoid membrane</location>
        <topology evidence="2 14">Single-pass membrane protein</topology>
    </subcellularLocation>
</comment>
<geneLocation type="chloroplast" evidence="16"/>
<gene>
    <name evidence="14 16" type="primary">psaJ</name>
</gene>
<accession>A0A6M8AQB9</accession>
<dbReference type="InterPro" id="IPR036062">
    <property type="entry name" value="PSI_PsaJ_sf"/>
</dbReference>
<dbReference type="Pfam" id="PF01701">
    <property type="entry name" value="PSI_PsaJ"/>
    <property type="match status" value="1"/>
</dbReference>
<dbReference type="GO" id="GO:0015979">
    <property type="term" value="P:photosynthesis"/>
    <property type="evidence" value="ECO:0007669"/>
    <property type="project" value="UniProtKB-UniRule"/>
</dbReference>
<evidence type="ECO:0000256" key="9">
    <source>
        <dbReference type="ARBA" id="ARBA00022836"/>
    </source>
</evidence>
<comment type="function">
    <text evidence="1 14">May help in the organization of the PsaE and PsaF subunits.</text>
</comment>
<evidence type="ECO:0000256" key="15">
    <source>
        <dbReference type="SAM" id="Phobius"/>
    </source>
</evidence>
<evidence type="ECO:0000256" key="2">
    <source>
        <dbReference type="ARBA" id="ARBA00004581"/>
    </source>
</evidence>
<dbReference type="AlphaFoldDB" id="A0A6M8AQB9"/>
<sequence length="56" mass="6311">MYSNSNKEGGFSMRDLKTYLSVAPVLSTLWFGSLAGLLIEINRLFPDALTFPFFSF</sequence>
<evidence type="ECO:0000256" key="6">
    <source>
        <dbReference type="ARBA" id="ARBA00022531"/>
    </source>
</evidence>
<dbReference type="EMBL" id="MN106248">
    <property type="protein sequence ID" value="QKD75674.1"/>
    <property type="molecule type" value="Genomic_DNA"/>
</dbReference>
<keyword evidence="9 14" id="KW-0603">Photosystem I</keyword>
<name>A0A6M8AQB9_9MAGN</name>
<evidence type="ECO:0000256" key="5">
    <source>
        <dbReference type="ARBA" id="ARBA00022528"/>
    </source>
</evidence>
<keyword evidence="8 14" id="KW-0812">Transmembrane</keyword>
<dbReference type="Gene3D" id="1.20.5.510">
    <property type="entry name" value="Single helix bin"/>
    <property type="match status" value="1"/>
</dbReference>
<dbReference type="InterPro" id="IPR002615">
    <property type="entry name" value="PSI_PsaJ"/>
</dbReference>
<evidence type="ECO:0000256" key="3">
    <source>
        <dbReference type="ARBA" id="ARBA00006318"/>
    </source>
</evidence>
<proteinExistence type="inferred from homology"/>
<dbReference type="RefSeq" id="YP_009861741.1">
    <property type="nucleotide sequence ID" value="NC_048981.1"/>
</dbReference>
<keyword evidence="12 14" id="KW-0472">Membrane</keyword>
<protein>
    <recommendedName>
        <fullName evidence="4 14">Photosystem I reaction center subunit IX</fullName>
    </recommendedName>
    <alternativeName>
        <fullName evidence="13 14">PSI-J</fullName>
    </alternativeName>
</protein>
<evidence type="ECO:0000313" key="16">
    <source>
        <dbReference type="EMBL" id="QKD75674.1"/>
    </source>
</evidence>
<dbReference type="GO" id="GO:0009535">
    <property type="term" value="C:chloroplast thylakoid membrane"/>
    <property type="evidence" value="ECO:0007669"/>
    <property type="project" value="UniProtKB-SubCell"/>
</dbReference>
<dbReference type="PANTHER" id="PTHR36082">
    <property type="match status" value="1"/>
</dbReference>
<dbReference type="HAMAP" id="MF_00522">
    <property type="entry name" value="PSI_PsaJ"/>
    <property type="match status" value="1"/>
</dbReference>
<evidence type="ECO:0000256" key="13">
    <source>
        <dbReference type="ARBA" id="ARBA00033429"/>
    </source>
</evidence>
<dbReference type="FunFam" id="1.20.5.510:FF:000001">
    <property type="entry name" value="Photosystem I reaction center subunit IX"/>
    <property type="match status" value="1"/>
</dbReference>
<evidence type="ECO:0000256" key="4">
    <source>
        <dbReference type="ARBA" id="ARBA00019868"/>
    </source>
</evidence>
<keyword evidence="7 16" id="KW-0934">Plastid</keyword>
<evidence type="ECO:0000256" key="1">
    <source>
        <dbReference type="ARBA" id="ARBA00002115"/>
    </source>
</evidence>
<dbReference type="GeneID" id="55749183"/>
<feature type="transmembrane region" description="Helical" evidence="15">
    <location>
        <begin position="20"/>
        <end position="39"/>
    </location>
</feature>
<organism evidence="16">
    <name type="scientific">Liquidambar yunnanensis</name>
    <dbReference type="NCBI Taxonomy" id="366470"/>
    <lineage>
        <taxon>Eukaryota</taxon>
        <taxon>Viridiplantae</taxon>
        <taxon>Streptophyta</taxon>
        <taxon>Embryophyta</taxon>
        <taxon>Tracheophyta</taxon>
        <taxon>Spermatophyta</taxon>
        <taxon>Magnoliopsida</taxon>
        <taxon>eudicotyledons</taxon>
        <taxon>Gunneridae</taxon>
        <taxon>Pentapetalae</taxon>
        <taxon>Saxifragales</taxon>
        <taxon>Altingiaceae</taxon>
        <taxon>Liquidambar</taxon>
    </lineage>
</organism>
<evidence type="ECO:0000256" key="14">
    <source>
        <dbReference type="HAMAP-Rule" id="MF_00522"/>
    </source>
</evidence>
<keyword evidence="10 14" id="KW-1133">Transmembrane helix</keyword>
<evidence type="ECO:0000256" key="11">
    <source>
        <dbReference type="ARBA" id="ARBA00023078"/>
    </source>
</evidence>
<keyword evidence="11 14" id="KW-0793">Thylakoid</keyword>
<evidence type="ECO:0000256" key="7">
    <source>
        <dbReference type="ARBA" id="ARBA00022640"/>
    </source>
</evidence>
<keyword evidence="5 16" id="KW-0150">Chloroplast</keyword>
<evidence type="ECO:0000256" key="10">
    <source>
        <dbReference type="ARBA" id="ARBA00022989"/>
    </source>
</evidence>
<dbReference type="GO" id="GO:0009522">
    <property type="term" value="C:photosystem I"/>
    <property type="evidence" value="ECO:0007669"/>
    <property type="project" value="UniProtKB-KW"/>
</dbReference>